<dbReference type="InterPro" id="IPR028994">
    <property type="entry name" value="Integrin_alpha_N"/>
</dbReference>
<reference evidence="1" key="1">
    <citation type="submission" date="2022-10" db="EMBL/GenBank/DDBJ databases">
        <title>The WGS of Solirubrobacter phytolaccae KCTC 29190.</title>
        <authorList>
            <person name="Jiang Z."/>
        </authorList>
    </citation>
    <scope>NUCLEOTIDE SEQUENCE</scope>
    <source>
        <strain evidence="1">KCTC 29190</strain>
    </source>
</reference>
<evidence type="ECO:0000313" key="1">
    <source>
        <dbReference type="EMBL" id="MDA0180931.1"/>
    </source>
</evidence>
<comment type="caution">
    <text evidence="1">The sequence shown here is derived from an EMBL/GenBank/DDBJ whole genome shotgun (WGS) entry which is preliminary data.</text>
</comment>
<dbReference type="AlphaFoldDB" id="A0A9X3N7I4"/>
<protein>
    <recommendedName>
        <fullName evidence="3">VCBS repeat-containing protein</fullName>
    </recommendedName>
</protein>
<dbReference type="RefSeq" id="WP_270025243.1">
    <property type="nucleotide sequence ID" value="NZ_JAPDDP010000017.1"/>
</dbReference>
<dbReference type="SUPFAM" id="SSF69318">
    <property type="entry name" value="Integrin alpha N-terminal domain"/>
    <property type="match status" value="2"/>
</dbReference>
<gene>
    <name evidence="1" type="ORF">OJ997_11550</name>
</gene>
<keyword evidence="2" id="KW-1185">Reference proteome</keyword>
<evidence type="ECO:0000313" key="2">
    <source>
        <dbReference type="Proteomes" id="UP001147653"/>
    </source>
</evidence>
<dbReference type="EMBL" id="JAPDDP010000017">
    <property type="protein sequence ID" value="MDA0180931.1"/>
    <property type="molecule type" value="Genomic_DNA"/>
</dbReference>
<accession>A0A9X3N7I4</accession>
<proteinExistence type="predicted"/>
<name>A0A9X3N7I4_9ACTN</name>
<organism evidence="1 2">
    <name type="scientific">Solirubrobacter phytolaccae</name>
    <dbReference type="NCBI Taxonomy" id="1404360"/>
    <lineage>
        <taxon>Bacteria</taxon>
        <taxon>Bacillati</taxon>
        <taxon>Actinomycetota</taxon>
        <taxon>Thermoleophilia</taxon>
        <taxon>Solirubrobacterales</taxon>
        <taxon>Solirubrobacteraceae</taxon>
        <taxon>Solirubrobacter</taxon>
    </lineage>
</organism>
<evidence type="ECO:0008006" key="3">
    <source>
        <dbReference type="Google" id="ProtNLM"/>
    </source>
</evidence>
<dbReference type="Proteomes" id="UP001147653">
    <property type="component" value="Unassembled WGS sequence"/>
</dbReference>
<sequence>MGSLVVVGCVLGPGDALAAACSGDDSYTGACGPDFVIPSWTDTAGWDDPSHYGTIQLGDVNGDIRQELIARADDGIEIFWFDTDTGQWRPQADAEGNRQALTDFATPPPGKASTAQNPALPQYASTIQLVDVDGDYRDEIIARFWDGMRVYKYTPPAGGNAIDGGTWTRVGYKGPFSDAEGYGAASMYSTIKVGSYQKLDPPVLTARQRSTPGAPTIAMYTFANGGWTPVSLDQPSSILAFDDQACSQPSCYLDFGLGYFDEYTIASLYGRTAAGFAEANIRVGDDSDYVLDADTLGNVFADTPGTADCPFSAANGYSGPGAGDCAGSSPSYYETLRTGDINGDGYQELLMRAADGMRVWFPNPDESDGPMVSGTTLGELTGGPNMPASIWGSIRVGDVTGDFKDEVLALEGNGLMAWTYDPGTATWSALEDKTTLQLGAPWSTDPAYYSTLQLGDVDGDGRDDVVGRGPNGIRTWFYNRNGTGGWGRYYDTGELDFQDGQATAYAALNTAMSGHTIPKNSAVRDYWSQEEPPADLTGLASDLVTYGKCDAKNALPTSPVTYSTCTPPDGVSADDWTAVVNELLGETDDASKVLGFIGDLKTMQTNMLIADGAALPAIGANLGLQAGSSATAEFSPQQLWSLIFGIAGSIAGLVQPEVGAGLAVASYIASAIPAASDTAGGSAFNTTYAGLADKFATMADETTKAIEDQSQAIRSDTGLLQVVGDLRRNGTWTLDTVGMESAAEQGFATWVYQNLLPTLYMRYDITNCKNQGWSDPPNSVLNCTVPSGPAVVANGTSFQAIAETYNGENKGIPCGVTIGFFSDTYTCTWTTPPSDIVNRVWATNESLGKAGSCDYVPGQAKTKWTYGCSVEVDPQATIAVNGWGFPNKVGSPKPFDDTLVRASKLGPPAPIRLGKRGRARVRTDVALPPGTRLAGAEIRLDRRLFERGGHGELTHPRGKATTRTARLRWVGGGRYVATTPAGTRVTVLRSHGRARVTLDIRAASLRPPRACVSLPASVRMDADPFSLESRLSVAGVPVRMTHELECRRDARGNVDRLVHRPRG</sequence>